<dbReference type="CDD" id="cd01450">
    <property type="entry name" value="vWFA_subfamily_ECM"/>
    <property type="match status" value="1"/>
</dbReference>
<feature type="domain" description="Chitin-binding type-2" evidence="3">
    <location>
        <begin position="674"/>
        <end position="737"/>
    </location>
</feature>
<dbReference type="InterPro" id="IPR050525">
    <property type="entry name" value="ECM_Assembly_Org"/>
</dbReference>
<gene>
    <name evidence="4" type="ORF">BaRGS_00020715</name>
</gene>
<organism evidence="4 5">
    <name type="scientific">Batillaria attramentaria</name>
    <dbReference type="NCBI Taxonomy" id="370345"/>
    <lineage>
        <taxon>Eukaryota</taxon>
        <taxon>Metazoa</taxon>
        <taxon>Spiralia</taxon>
        <taxon>Lophotrochozoa</taxon>
        <taxon>Mollusca</taxon>
        <taxon>Gastropoda</taxon>
        <taxon>Caenogastropoda</taxon>
        <taxon>Sorbeoconcha</taxon>
        <taxon>Cerithioidea</taxon>
        <taxon>Batillariidae</taxon>
        <taxon>Batillaria</taxon>
    </lineage>
</organism>
<dbReference type="EMBL" id="JACVVK020000156">
    <property type="protein sequence ID" value="KAK7487970.1"/>
    <property type="molecule type" value="Genomic_DNA"/>
</dbReference>
<evidence type="ECO:0000256" key="1">
    <source>
        <dbReference type="SAM" id="SignalP"/>
    </source>
</evidence>
<dbReference type="InterPro" id="IPR036508">
    <property type="entry name" value="Chitin-bd_dom_sf"/>
</dbReference>
<dbReference type="PANTHER" id="PTHR24020">
    <property type="entry name" value="COLLAGEN ALPHA"/>
    <property type="match status" value="1"/>
</dbReference>
<dbReference type="SMART" id="SM00494">
    <property type="entry name" value="ChtBD2"/>
    <property type="match status" value="3"/>
</dbReference>
<accession>A0ABD0KLU4</accession>
<dbReference type="PROSITE" id="PS50234">
    <property type="entry name" value="VWFA"/>
    <property type="match status" value="1"/>
</dbReference>
<comment type="caution">
    <text evidence="4">The sequence shown here is derived from an EMBL/GenBank/DDBJ whole genome shotgun (WGS) entry which is preliminary data.</text>
</comment>
<dbReference type="SUPFAM" id="SSF53300">
    <property type="entry name" value="vWA-like"/>
    <property type="match status" value="1"/>
</dbReference>
<dbReference type="PROSITE" id="PS50940">
    <property type="entry name" value="CHIT_BIND_II"/>
    <property type="match status" value="1"/>
</dbReference>
<dbReference type="AlphaFoldDB" id="A0ABD0KLU4"/>
<dbReference type="SUPFAM" id="SSF57625">
    <property type="entry name" value="Invertebrate chitin-binding proteins"/>
    <property type="match status" value="3"/>
</dbReference>
<evidence type="ECO:0000313" key="5">
    <source>
        <dbReference type="Proteomes" id="UP001519460"/>
    </source>
</evidence>
<dbReference type="Gene3D" id="2.170.140.10">
    <property type="entry name" value="Chitin binding domain"/>
    <property type="match status" value="1"/>
</dbReference>
<dbReference type="InterPro" id="IPR036465">
    <property type="entry name" value="vWFA_dom_sf"/>
</dbReference>
<feature type="signal peptide" evidence="1">
    <location>
        <begin position="1"/>
        <end position="21"/>
    </location>
</feature>
<dbReference type="PANTHER" id="PTHR24020:SF20">
    <property type="entry name" value="PH DOMAIN-CONTAINING PROTEIN"/>
    <property type="match status" value="1"/>
</dbReference>
<evidence type="ECO:0000259" key="2">
    <source>
        <dbReference type="PROSITE" id="PS50234"/>
    </source>
</evidence>
<evidence type="ECO:0000259" key="3">
    <source>
        <dbReference type="PROSITE" id="PS50940"/>
    </source>
</evidence>
<dbReference type="Pfam" id="PF01607">
    <property type="entry name" value="CBM_14"/>
    <property type="match status" value="1"/>
</dbReference>
<feature type="chain" id="PRO_5044837555" evidence="1">
    <location>
        <begin position="22"/>
        <end position="737"/>
    </location>
</feature>
<feature type="domain" description="VWFA" evidence="2">
    <location>
        <begin position="196"/>
        <end position="372"/>
    </location>
</feature>
<keyword evidence="5" id="KW-1185">Reference proteome</keyword>
<dbReference type="Proteomes" id="UP001519460">
    <property type="component" value="Unassembled WGS sequence"/>
</dbReference>
<keyword evidence="1" id="KW-0732">Signal</keyword>
<dbReference type="InterPro" id="IPR002035">
    <property type="entry name" value="VWF_A"/>
</dbReference>
<sequence>MAAPVWLLVAVAALVMTSCLADPAATGLGVDSTRVAGASGTDVVLAVVDLIRSNCIFSSDRMFLRRLAYVETKDGTSPDTYKAGYDGGIWKVDKAMFDTTTSCSGYLFNTCNLIRQKFGIDWTHVQWSDLRKPLYSGLGATLYLLQQTAGNQSAIPAGLEEQAMFWTRYYHREGNRANFTLLANETTQFDCNKPLDIAFILDSSGSINDGNFQTSLDFVADVVRKMSVPDYVRVAALIFEDMATIEFNFNTHAHSSKSQILSAITSIVRSSGGTATNVALDLARTTLFSSAHGARDNVARVAVLLTDGQSNSAPLTSAAATRLKKERGVDLFAVGIGGYDLSELMDVASDPKCSHVFTLEDFSQMDSILYEIQTSTCKAHTTLVPRQGPIQCDRLDGCGPVAVPTTTGDNHTTMGVLEVNCGILEIYTSYTNPNPGPAFYGEKFTATDGRPAYITTETNHDGRPLYMTVKGTNLPPNEALLRNCTDFQYSISVVQKDIVVKCCRGSECHQCTPDELRQDTQIRRTVCGNYYEEFPNPCTPEALSGGHIIFKYPYDQNRFIRCDYHGNPFVTLCPNRQTFNPATLTCGYNSPGTLHEIPLPAGYPNPCTPEHIQAQYLYFDYPPDHQLFIHCDLWGNAWLQSCPSLQMWDQKAQTCVADRPSVHLTTTRSPHTFVSPCTPEAEAAGKSFFPFPCDHTRFVHCGVAGAYWIQFCPGGMFFNPETYICVVGDPQHTPECE</sequence>
<dbReference type="PRINTS" id="PR00453">
    <property type="entry name" value="VWFADOMAIN"/>
</dbReference>
<dbReference type="InterPro" id="IPR002557">
    <property type="entry name" value="Chitin-bd_dom"/>
</dbReference>
<evidence type="ECO:0000313" key="4">
    <source>
        <dbReference type="EMBL" id="KAK7487970.1"/>
    </source>
</evidence>
<dbReference type="SMART" id="SM00327">
    <property type="entry name" value="VWA"/>
    <property type="match status" value="1"/>
</dbReference>
<dbReference type="Gene3D" id="3.40.50.410">
    <property type="entry name" value="von Willebrand factor, type A domain"/>
    <property type="match status" value="1"/>
</dbReference>
<protein>
    <submittedName>
        <fullName evidence="4">Uncharacterized protein</fullName>
    </submittedName>
</protein>
<name>A0ABD0KLU4_9CAEN</name>
<proteinExistence type="predicted"/>
<dbReference type="Pfam" id="PF00092">
    <property type="entry name" value="VWA"/>
    <property type="match status" value="1"/>
</dbReference>
<reference evidence="4 5" key="1">
    <citation type="journal article" date="2023" name="Sci. Data">
        <title>Genome assembly of the Korean intertidal mud-creeper Batillaria attramentaria.</title>
        <authorList>
            <person name="Patra A.K."/>
            <person name="Ho P.T."/>
            <person name="Jun S."/>
            <person name="Lee S.J."/>
            <person name="Kim Y."/>
            <person name="Won Y.J."/>
        </authorList>
    </citation>
    <scope>NUCLEOTIDE SEQUENCE [LARGE SCALE GENOMIC DNA]</scope>
    <source>
        <strain evidence="4">Wonlab-2016</strain>
    </source>
</reference>